<sequence>MLISKRHEAVSAVRNPPFPADQRVRTCPYHEISASPPAFFIAGRSPFRNGAARRPATIRARQAPENTRIDRVPHKTGRCRPSMNVLWQLPSFRAEKPENRPIFSTFIGLLKFTAET</sequence>
<accession>A0A7T7HGU2</accession>
<evidence type="ECO:0000313" key="1">
    <source>
        <dbReference type="EMBL" id="QQM28874.1"/>
    </source>
</evidence>
<reference evidence="1 2" key="1">
    <citation type="submission" date="2020-12" db="EMBL/GenBank/DDBJ databases">
        <authorList>
            <person name="Zheng R.K."/>
            <person name="Sun C.M."/>
        </authorList>
    </citation>
    <scope>NUCLEOTIDE SEQUENCE [LARGE SCALE GENOMIC DNA]</scope>
    <source>
        <strain evidence="1 2">ZRK001</strain>
    </source>
</reference>
<dbReference type="EMBL" id="CP066786">
    <property type="protein sequence ID" value="QQM28874.1"/>
    <property type="molecule type" value="Genomic_DNA"/>
</dbReference>
<name>A0A7T7HGU2_9HYPH</name>
<protein>
    <submittedName>
        <fullName evidence="1">Uncharacterized protein</fullName>
    </submittedName>
</protein>
<dbReference type="AlphaFoldDB" id="A0A7T7HGU2"/>
<dbReference type="Proteomes" id="UP000596083">
    <property type="component" value="Chromosome"/>
</dbReference>
<organism evidence="1 2">
    <name type="scientific">Martelella lutilitoris</name>
    <dbReference type="NCBI Taxonomy" id="2583532"/>
    <lineage>
        <taxon>Bacteria</taxon>
        <taxon>Pseudomonadati</taxon>
        <taxon>Pseudomonadota</taxon>
        <taxon>Alphaproteobacteria</taxon>
        <taxon>Hyphomicrobiales</taxon>
        <taxon>Aurantimonadaceae</taxon>
        <taxon>Martelella</taxon>
    </lineage>
</organism>
<dbReference type="KEGG" id="mlut:JET14_10950"/>
<dbReference type="RefSeq" id="WP_200333503.1">
    <property type="nucleotide sequence ID" value="NZ_CP066786.1"/>
</dbReference>
<proteinExistence type="predicted"/>
<gene>
    <name evidence="1" type="ORF">JET14_10950</name>
</gene>
<evidence type="ECO:0000313" key="2">
    <source>
        <dbReference type="Proteomes" id="UP000596083"/>
    </source>
</evidence>